<proteinExistence type="predicted"/>
<protein>
    <submittedName>
        <fullName evidence="2">Uncharacterized protein</fullName>
    </submittedName>
</protein>
<feature type="compositionally biased region" description="Polar residues" evidence="1">
    <location>
        <begin position="69"/>
        <end position="79"/>
    </location>
</feature>
<feature type="region of interest" description="Disordered" evidence="1">
    <location>
        <begin position="1"/>
        <end position="79"/>
    </location>
</feature>
<dbReference type="HOGENOM" id="CLU_2605435_0_0_1"/>
<accession>M3Y576</accession>
<name>M3Y576_MUSPF</name>
<sequence length="79" mass="9522">MYRPWCSQGAPWNASEQSGFPTQIREKRKEKEKKRDREKREDKEKIQPKWAPSPNPTRRHREHPPKSTKAGQHHQTYCN</sequence>
<evidence type="ECO:0000256" key="1">
    <source>
        <dbReference type="SAM" id="MobiDB-lite"/>
    </source>
</evidence>
<dbReference type="InParanoid" id="M3Y576"/>
<dbReference type="AlphaFoldDB" id="M3Y576"/>
<evidence type="ECO:0000313" key="2">
    <source>
        <dbReference type="Ensembl" id="ENSMPUP00000006477.1"/>
    </source>
</evidence>
<dbReference type="Ensembl" id="ENSMPUT00000006588.1">
    <property type="protein sequence ID" value="ENSMPUP00000006477.1"/>
    <property type="gene ID" value="ENSMPUG00000006532.1"/>
</dbReference>
<organism evidence="2">
    <name type="scientific">Mustela putorius furo</name>
    <name type="common">European domestic ferret</name>
    <name type="synonym">Mustela furo</name>
    <dbReference type="NCBI Taxonomy" id="9669"/>
    <lineage>
        <taxon>Eukaryota</taxon>
        <taxon>Metazoa</taxon>
        <taxon>Chordata</taxon>
        <taxon>Craniata</taxon>
        <taxon>Vertebrata</taxon>
        <taxon>Euteleostomi</taxon>
        <taxon>Mammalia</taxon>
        <taxon>Eutheria</taxon>
        <taxon>Laurasiatheria</taxon>
        <taxon>Carnivora</taxon>
        <taxon>Caniformia</taxon>
        <taxon>Musteloidea</taxon>
        <taxon>Mustelidae</taxon>
        <taxon>Mustelinae</taxon>
        <taxon>Mustela</taxon>
    </lineage>
</organism>
<reference evidence="2" key="1">
    <citation type="submission" date="2024-06" db="UniProtKB">
        <authorList>
            <consortium name="Ensembl"/>
        </authorList>
    </citation>
    <scope>IDENTIFICATION</scope>
</reference>
<dbReference type="EMBL" id="AEYP01097644">
    <property type="status" value="NOT_ANNOTATED_CDS"/>
    <property type="molecule type" value="Genomic_DNA"/>
</dbReference>
<feature type="compositionally biased region" description="Basic and acidic residues" evidence="1">
    <location>
        <begin position="24"/>
        <end position="47"/>
    </location>
</feature>